<evidence type="ECO:0000313" key="4">
    <source>
        <dbReference type="Proteomes" id="UP000246171"/>
    </source>
</evidence>
<organism evidence="3 4">
    <name type="scientific">Aspergillus eucalypticola (strain CBS 122712 / IBT 29274)</name>
    <dbReference type="NCBI Taxonomy" id="1448314"/>
    <lineage>
        <taxon>Eukaryota</taxon>
        <taxon>Fungi</taxon>
        <taxon>Dikarya</taxon>
        <taxon>Ascomycota</taxon>
        <taxon>Pezizomycotina</taxon>
        <taxon>Eurotiomycetes</taxon>
        <taxon>Eurotiomycetidae</taxon>
        <taxon>Eurotiales</taxon>
        <taxon>Aspergillaceae</taxon>
        <taxon>Aspergillus</taxon>
        <taxon>Aspergillus subgen. Circumdati</taxon>
    </lineage>
</organism>
<protein>
    <submittedName>
        <fullName evidence="3">Uncharacterized protein</fullName>
    </submittedName>
</protein>
<feature type="region of interest" description="Disordered" evidence="2">
    <location>
        <begin position="171"/>
        <end position="216"/>
    </location>
</feature>
<dbReference type="EMBL" id="MSFU01000050">
    <property type="protein sequence ID" value="PWY62030.1"/>
    <property type="molecule type" value="Genomic_DNA"/>
</dbReference>
<feature type="compositionally biased region" description="Basic and acidic residues" evidence="2">
    <location>
        <begin position="187"/>
        <end position="199"/>
    </location>
</feature>
<dbReference type="GeneID" id="37054968"/>
<keyword evidence="1" id="KW-0175">Coiled coil</keyword>
<dbReference type="RefSeq" id="XP_025382039.1">
    <property type="nucleotide sequence ID" value="XM_025533006.1"/>
</dbReference>
<gene>
    <name evidence="3" type="ORF">BO83DRAFT_394338</name>
</gene>
<evidence type="ECO:0000256" key="2">
    <source>
        <dbReference type="SAM" id="MobiDB-lite"/>
    </source>
</evidence>
<accession>A0A317UPS7</accession>
<sequence length="323" mass="38160">MKRKTSLFKTFIKIKIFVKTLKVQDPGQGVLRLRGGGKKRKKKIYIPEKEQEQAYYPQVLRGRRHNRQYYRKYHLTYIFDKSKEGIKSLIITSSQVLYLRPVITKTRHFVVILLHIWLCLPERDYSPPAEHPKHQIKNIIFRTYQIQTSESRTSVADNNITPYVPELGRGIADITDPRRATPGPSNTRRDDPKENDRANSGDNDLTRSNTHNSDVLCPSINTSHFKRIVKELPEIIISFKHKSSYYVLNEYNISDMYKTNNMNIREKERERQHVRCQLAKKQTNKITRLQQQVLDLNQTIKQSSQNYTTHQEQIQNREQILQQ</sequence>
<comment type="caution">
    <text evidence="3">The sequence shown here is derived from an EMBL/GenBank/DDBJ whole genome shotgun (WGS) entry which is preliminary data.</text>
</comment>
<dbReference type="Proteomes" id="UP000246171">
    <property type="component" value="Unassembled WGS sequence"/>
</dbReference>
<evidence type="ECO:0000256" key="1">
    <source>
        <dbReference type="SAM" id="Coils"/>
    </source>
</evidence>
<proteinExistence type="predicted"/>
<feature type="coiled-coil region" evidence="1">
    <location>
        <begin position="264"/>
        <end position="306"/>
    </location>
</feature>
<dbReference type="AlphaFoldDB" id="A0A317UPS7"/>
<feature type="compositionally biased region" description="Polar residues" evidence="2">
    <location>
        <begin position="200"/>
        <end position="216"/>
    </location>
</feature>
<dbReference type="VEuPathDB" id="FungiDB:BO83DRAFT_394338"/>
<keyword evidence="4" id="KW-1185">Reference proteome</keyword>
<name>A0A317UPS7_ASPEC</name>
<reference evidence="3" key="1">
    <citation type="submission" date="2016-12" db="EMBL/GenBank/DDBJ databases">
        <title>The genomes of Aspergillus section Nigri reveals drivers in fungal speciation.</title>
        <authorList>
            <consortium name="DOE Joint Genome Institute"/>
            <person name="Vesth T.C."/>
            <person name="Nybo J."/>
            <person name="Theobald S."/>
            <person name="Brandl J."/>
            <person name="Frisvad J.C."/>
            <person name="Nielsen K.F."/>
            <person name="Lyhne E.K."/>
            <person name="Kogle M.E."/>
            <person name="Kuo A."/>
            <person name="Riley R."/>
            <person name="Clum A."/>
            <person name="Nolan M."/>
            <person name="Lipzen A."/>
            <person name="Salamov A."/>
            <person name="Henrissat B."/>
            <person name="Wiebenga A."/>
            <person name="De vries R.P."/>
            <person name="Grigoriev I.V."/>
            <person name="Mortensen U.H."/>
            <person name="Andersen M.R."/>
            <person name="Baker S.E."/>
        </authorList>
    </citation>
    <scope>NUCLEOTIDE SEQUENCE</scope>
    <source>
        <strain evidence="3">CBS 122712</strain>
    </source>
</reference>
<evidence type="ECO:0000313" key="3">
    <source>
        <dbReference type="EMBL" id="PWY62030.1"/>
    </source>
</evidence>